<dbReference type="SMART" id="SM00360">
    <property type="entry name" value="RRM"/>
    <property type="match status" value="1"/>
</dbReference>
<reference evidence="4" key="1">
    <citation type="submission" date="2017-09" db="EMBL/GenBank/DDBJ databases">
        <title>Depth-based differentiation of microbial function through sediment-hosted aquifers and enrichment of novel symbionts in the deep terrestrial subsurface.</title>
        <authorList>
            <person name="Probst A.J."/>
            <person name="Ladd B."/>
            <person name="Jarett J.K."/>
            <person name="Geller-Mcgrath D.E."/>
            <person name="Sieber C.M.K."/>
            <person name="Emerson J.B."/>
            <person name="Anantharaman K."/>
            <person name="Thomas B.C."/>
            <person name="Malmstrom R."/>
            <person name="Stieglmeier M."/>
            <person name="Klingl A."/>
            <person name="Woyke T."/>
            <person name="Ryan C.M."/>
            <person name="Banfield J.F."/>
        </authorList>
    </citation>
    <scope>NUCLEOTIDE SEQUENCE [LARGE SCALE GENOMIC DNA]</scope>
</reference>
<accession>A0A2M8KSA8</accession>
<proteinExistence type="predicted"/>
<comment type="caution">
    <text evidence="3">The sequence shown here is derived from an EMBL/GenBank/DDBJ whole genome shotgun (WGS) entry which is preliminary data.</text>
</comment>
<dbReference type="PANTHER" id="PTHR48027">
    <property type="entry name" value="HETEROGENEOUS NUCLEAR RIBONUCLEOPROTEIN 87F-RELATED"/>
    <property type="match status" value="1"/>
</dbReference>
<organism evidence="3 4">
    <name type="scientific">Candidatus Roizmanbacteria bacterium CG10_big_fil_rev_8_21_14_0_10_39_6</name>
    <dbReference type="NCBI Taxonomy" id="1974853"/>
    <lineage>
        <taxon>Bacteria</taxon>
        <taxon>Candidatus Roizmaniibacteriota</taxon>
    </lineage>
</organism>
<dbReference type="Pfam" id="PF00076">
    <property type="entry name" value="RRM_1"/>
    <property type="match status" value="1"/>
</dbReference>
<gene>
    <name evidence="3" type="ORF">COU88_03165</name>
</gene>
<dbReference type="InterPro" id="IPR052462">
    <property type="entry name" value="SLIRP/GR-RBP-like"/>
</dbReference>
<evidence type="ECO:0000313" key="4">
    <source>
        <dbReference type="Proteomes" id="UP000229554"/>
    </source>
</evidence>
<dbReference type="InterPro" id="IPR000504">
    <property type="entry name" value="RRM_dom"/>
</dbReference>
<dbReference type="AlphaFoldDB" id="A0A2M8KSA8"/>
<sequence>MDTNNNRLFIGNVPFGATEEEIKAHFEKTLGEGSVLEVRIIRYKDTGKSRGFAFITVKDADTAKLAIEKLHEQPLETGDVSRNLIVAEAKPSQPRQDR</sequence>
<evidence type="ECO:0000259" key="2">
    <source>
        <dbReference type="PROSITE" id="PS50102"/>
    </source>
</evidence>
<dbReference type="Gene3D" id="3.30.70.330">
    <property type="match status" value="1"/>
</dbReference>
<dbReference type="EMBL" id="PFED01000129">
    <property type="protein sequence ID" value="PJE62780.1"/>
    <property type="molecule type" value="Genomic_DNA"/>
</dbReference>
<keyword evidence="1" id="KW-0694">RNA-binding</keyword>
<protein>
    <submittedName>
        <fullName evidence="3">RNA-binding protein</fullName>
    </submittedName>
</protein>
<dbReference type="SUPFAM" id="SSF54928">
    <property type="entry name" value="RNA-binding domain, RBD"/>
    <property type="match status" value="1"/>
</dbReference>
<evidence type="ECO:0000313" key="3">
    <source>
        <dbReference type="EMBL" id="PJE62780.1"/>
    </source>
</evidence>
<dbReference type="Proteomes" id="UP000229554">
    <property type="component" value="Unassembled WGS sequence"/>
</dbReference>
<feature type="domain" description="RRM" evidence="2">
    <location>
        <begin position="6"/>
        <end position="91"/>
    </location>
</feature>
<dbReference type="PROSITE" id="PS50102">
    <property type="entry name" value="RRM"/>
    <property type="match status" value="1"/>
</dbReference>
<evidence type="ECO:0000256" key="1">
    <source>
        <dbReference type="ARBA" id="ARBA00022884"/>
    </source>
</evidence>
<dbReference type="InterPro" id="IPR012677">
    <property type="entry name" value="Nucleotide-bd_a/b_plait_sf"/>
</dbReference>
<dbReference type="GO" id="GO:0003723">
    <property type="term" value="F:RNA binding"/>
    <property type="evidence" value="ECO:0007669"/>
    <property type="project" value="UniProtKB-KW"/>
</dbReference>
<dbReference type="InterPro" id="IPR035979">
    <property type="entry name" value="RBD_domain_sf"/>
</dbReference>
<name>A0A2M8KSA8_9BACT</name>